<sequence>MELVGAGLVRSRGAQRIVSRLLVRNTRKRARIADLWDDAWMSGGATAAPEEERAGTPCAPSRGASGDDVLLRSDQRAEAATTAQVPTGTWDGDAPELWKDAEDASFYDDPTWMEGFSEGQSGEEARLDGEEGEEEEDGCLLDLEGIDSITRQEVV</sequence>
<dbReference type="OrthoDB" id="289250at2759"/>
<gene>
    <name evidence="2" type="ORF">HYPSUDRAFT_68075</name>
</gene>
<protein>
    <submittedName>
        <fullName evidence="2">Uncharacterized protein</fullName>
    </submittedName>
</protein>
<feature type="compositionally biased region" description="Acidic residues" evidence="1">
    <location>
        <begin position="130"/>
        <end position="139"/>
    </location>
</feature>
<keyword evidence="3" id="KW-1185">Reference proteome</keyword>
<evidence type="ECO:0000313" key="2">
    <source>
        <dbReference type="EMBL" id="KJA21120.1"/>
    </source>
</evidence>
<name>A0A0D2PMP4_HYPSF</name>
<organism evidence="2 3">
    <name type="scientific">Hypholoma sublateritium (strain FD-334 SS-4)</name>
    <dbReference type="NCBI Taxonomy" id="945553"/>
    <lineage>
        <taxon>Eukaryota</taxon>
        <taxon>Fungi</taxon>
        <taxon>Dikarya</taxon>
        <taxon>Basidiomycota</taxon>
        <taxon>Agaricomycotina</taxon>
        <taxon>Agaricomycetes</taxon>
        <taxon>Agaricomycetidae</taxon>
        <taxon>Agaricales</taxon>
        <taxon>Agaricineae</taxon>
        <taxon>Strophariaceae</taxon>
        <taxon>Hypholoma</taxon>
    </lineage>
</organism>
<dbReference type="EMBL" id="KN817561">
    <property type="protein sequence ID" value="KJA21120.1"/>
    <property type="molecule type" value="Genomic_DNA"/>
</dbReference>
<dbReference type="Proteomes" id="UP000054270">
    <property type="component" value="Unassembled WGS sequence"/>
</dbReference>
<proteinExistence type="predicted"/>
<feature type="region of interest" description="Disordered" evidence="1">
    <location>
        <begin position="77"/>
        <end position="96"/>
    </location>
</feature>
<dbReference type="AlphaFoldDB" id="A0A0D2PMP4"/>
<feature type="region of interest" description="Disordered" evidence="1">
    <location>
        <begin position="46"/>
        <end position="67"/>
    </location>
</feature>
<feature type="region of interest" description="Disordered" evidence="1">
    <location>
        <begin position="108"/>
        <end position="155"/>
    </location>
</feature>
<evidence type="ECO:0000256" key="1">
    <source>
        <dbReference type="SAM" id="MobiDB-lite"/>
    </source>
</evidence>
<evidence type="ECO:0000313" key="3">
    <source>
        <dbReference type="Proteomes" id="UP000054270"/>
    </source>
</evidence>
<accession>A0A0D2PMP4</accession>
<reference evidence="3" key="1">
    <citation type="submission" date="2014-04" db="EMBL/GenBank/DDBJ databases">
        <title>Evolutionary Origins and Diversification of the Mycorrhizal Mutualists.</title>
        <authorList>
            <consortium name="DOE Joint Genome Institute"/>
            <consortium name="Mycorrhizal Genomics Consortium"/>
            <person name="Kohler A."/>
            <person name="Kuo A."/>
            <person name="Nagy L.G."/>
            <person name="Floudas D."/>
            <person name="Copeland A."/>
            <person name="Barry K.W."/>
            <person name="Cichocki N."/>
            <person name="Veneault-Fourrey C."/>
            <person name="LaButti K."/>
            <person name="Lindquist E.A."/>
            <person name="Lipzen A."/>
            <person name="Lundell T."/>
            <person name="Morin E."/>
            <person name="Murat C."/>
            <person name="Riley R."/>
            <person name="Ohm R."/>
            <person name="Sun H."/>
            <person name="Tunlid A."/>
            <person name="Henrissat B."/>
            <person name="Grigoriev I.V."/>
            <person name="Hibbett D.S."/>
            <person name="Martin F."/>
        </authorList>
    </citation>
    <scope>NUCLEOTIDE SEQUENCE [LARGE SCALE GENOMIC DNA]</scope>
    <source>
        <strain evidence="3">FD-334 SS-4</strain>
    </source>
</reference>